<proteinExistence type="predicted"/>
<evidence type="ECO:0000313" key="1">
    <source>
        <dbReference type="EMBL" id="SHF96889.1"/>
    </source>
</evidence>
<sequence length="218" mass="25516">MRYLAALDHDHLDNGVFLTSLARSLSEQQKDRQQRSVIVHTDSAYTDRIIQTGVMREKATVRSLKDLNKRLVALFADQGVSTIGINPYKRNFITLQDNELSLDHSFLEDLPRQPVLLLSTLVQDLERNRQTTIELPRMLRFLREEIRPDELFIFSKSDEAEIFTNSDHPDNIQWDTMEPSFRETQIPDEFKTFNHRVRLTTARDFHRLPGTNHTILID</sequence>
<name>A0A1M5FZJ7_9BACT</name>
<dbReference type="OrthoDB" id="1524272at2"/>
<dbReference type="STRING" id="1194090.SAMN05443144_11632"/>
<dbReference type="EMBL" id="FQUS01000016">
    <property type="protein sequence ID" value="SHF96889.1"/>
    <property type="molecule type" value="Genomic_DNA"/>
</dbReference>
<protein>
    <submittedName>
        <fullName evidence="1">Uncharacterized protein</fullName>
    </submittedName>
</protein>
<keyword evidence="2" id="KW-1185">Reference proteome</keyword>
<reference evidence="1 2" key="1">
    <citation type="submission" date="2016-11" db="EMBL/GenBank/DDBJ databases">
        <authorList>
            <person name="Jaros S."/>
            <person name="Januszkiewicz K."/>
            <person name="Wedrychowicz H."/>
        </authorList>
    </citation>
    <scope>NUCLEOTIDE SEQUENCE [LARGE SCALE GENOMIC DNA]</scope>
    <source>
        <strain evidence="1 2">DSM 21986</strain>
    </source>
</reference>
<organism evidence="1 2">
    <name type="scientific">Fodinibius roseus</name>
    <dbReference type="NCBI Taxonomy" id="1194090"/>
    <lineage>
        <taxon>Bacteria</taxon>
        <taxon>Pseudomonadati</taxon>
        <taxon>Balneolota</taxon>
        <taxon>Balneolia</taxon>
        <taxon>Balneolales</taxon>
        <taxon>Balneolaceae</taxon>
        <taxon>Fodinibius</taxon>
    </lineage>
</organism>
<dbReference type="Proteomes" id="UP000184041">
    <property type="component" value="Unassembled WGS sequence"/>
</dbReference>
<gene>
    <name evidence="1" type="ORF">SAMN05443144_11632</name>
</gene>
<accession>A0A1M5FZJ7</accession>
<evidence type="ECO:0000313" key="2">
    <source>
        <dbReference type="Proteomes" id="UP000184041"/>
    </source>
</evidence>
<dbReference type="RefSeq" id="WP_073065874.1">
    <property type="nucleotide sequence ID" value="NZ_FQUS01000016.1"/>
</dbReference>
<dbReference type="AlphaFoldDB" id="A0A1M5FZJ7"/>